<dbReference type="AlphaFoldDB" id="A0A5C6VZW1"/>
<dbReference type="OrthoDB" id="2620571at2"/>
<accession>A0A5C6VZW1</accession>
<keyword evidence="2" id="KW-1185">Reference proteome</keyword>
<organism evidence="1 2">
    <name type="scientific">Metabacillus litoralis</name>
    <dbReference type="NCBI Taxonomy" id="152268"/>
    <lineage>
        <taxon>Bacteria</taxon>
        <taxon>Bacillati</taxon>
        <taxon>Bacillota</taxon>
        <taxon>Bacilli</taxon>
        <taxon>Bacillales</taxon>
        <taxon>Bacillaceae</taxon>
        <taxon>Metabacillus</taxon>
    </lineage>
</organism>
<evidence type="ECO:0008006" key="3">
    <source>
        <dbReference type="Google" id="ProtNLM"/>
    </source>
</evidence>
<dbReference type="RefSeq" id="WP_146947919.1">
    <property type="nucleotide sequence ID" value="NZ_VOQF01000005.1"/>
</dbReference>
<dbReference type="Proteomes" id="UP000321363">
    <property type="component" value="Unassembled WGS sequence"/>
</dbReference>
<dbReference type="PROSITE" id="PS51257">
    <property type="entry name" value="PROKAR_LIPOPROTEIN"/>
    <property type="match status" value="1"/>
</dbReference>
<evidence type="ECO:0000313" key="2">
    <source>
        <dbReference type="Proteomes" id="UP000321363"/>
    </source>
</evidence>
<protein>
    <recommendedName>
        <fullName evidence="3">DUF3221 domain-containing protein</fullName>
    </recommendedName>
</protein>
<sequence length="104" mass="11678">MKRTIFVLSITLLAGCGQITDSTIISSAKSTEQQNNSVEATYIGLIDNHSIEVIIENKPLALQISEKQKKQLELFETNKPLMIEYIHNKDTSQNILISFKEKGV</sequence>
<evidence type="ECO:0000313" key="1">
    <source>
        <dbReference type="EMBL" id="TXC91128.1"/>
    </source>
</evidence>
<reference evidence="1 2" key="1">
    <citation type="journal article" date="2005" name="Int. J. Syst. Evol. Microbiol.">
        <title>Bacillus litoralis sp. nov., isolated from a tidal flat of the Yellow Sea in Korea.</title>
        <authorList>
            <person name="Yoon J.H."/>
            <person name="Oh T.K."/>
        </authorList>
    </citation>
    <scope>NUCLEOTIDE SEQUENCE [LARGE SCALE GENOMIC DNA]</scope>
    <source>
        <strain evidence="1 2">SW-211</strain>
    </source>
</reference>
<gene>
    <name evidence="1" type="ORF">FS935_09515</name>
</gene>
<comment type="caution">
    <text evidence="1">The sequence shown here is derived from an EMBL/GenBank/DDBJ whole genome shotgun (WGS) entry which is preliminary data.</text>
</comment>
<dbReference type="EMBL" id="VOQF01000005">
    <property type="protein sequence ID" value="TXC91128.1"/>
    <property type="molecule type" value="Genomic_DNA"/>
</dbReference>
<name>A0A5C6VZW1_9BACI</name>
<proteinExistence type="predicted"/>